<comment type="caution">
    <text evidence="2">The sequence shown here is derived from an EMBL/GenBank/DDBJ whole genome shotgun (WGS) entry which is preliminary data.</text>
</comment>
<dbReference type="Proteomes" id="UP001152795">
    <property type="component" value="Unassembled WGS sequence"/>
</dbReference>
<accession>A0A7D9EIS7</accession>
<feature type="non-terminal residue" evidence="2">
    <location>
        <position position="1"/>
    </location>
</feature>
<evidence type="ECO:0000313" key="2">
    <source>
        <dbReference type="EMBL" id="CAB4010554.1"/>
    </source>
</evidence>
<evidence type="ECO:0000256" key="1">
    <source>
        <dbReference type="SAM" id="MobiDB-lite"/>
    </source>
</evidence>
<dbReference type="AlphaFoldDB" id="A0A7D9EIS7"/>
<sequence>MIENSTRQENEQLHDVRNVADDANEDPAESNVNEGMTSKKKHSAISPTRNKLHKTQE</sequence>
<dbReference type="EMBL" id="CACRXK020006828">
    <property type="protein sequence ID" value="CAB4010554.1"/>
    <property type="molecule type" value="Genomic_DNA"/>
</dbReference>
<reference evidence="2" key="1">
    <citation type="submission" date="2020-04" db="EMBL/GenBank/DDBJ databases">
        <authorList>
            <person name="Alioto T."/>
            <person name="Alioto T."/>
            <person name="Gomez Garrido J."/>
        </authorList>
    </citation>
    <scope>NUCLEOTIDE SEQUENCE</scope>
    <source>
        <strain evidence="2">A484AB</strain>
    </source>
</reference>
<feature type="region of interest" description="Disordered" evidence="1">
    <location>
        <begin position="1"/>
        <end position="57"/>
    </location>
</feature>
<evidence type="ECO:0000313" key="3">
    <source>
        <dbReference type="Proteomes" id="UP001152795"/>
    </source>
</evidence>
<protein>
    <submittedName>
        <fullName evidence="2">Uncharacterized protein</fullName>
    </submittedName>
</protein>
<feature type="compositionally biased region" description="Basic and acidic residues" evidence="1">
    <location>
        <begin position="1"/>
        <end position="20"/>
    </location>
</feature>
<organism evidence="2 3">
    <name type="scientific">Paramuricea clavata</name>
    <name type="common">Red gorgonian</name>
    <name type="synonym">Violescent sea-whip</name>
    <dbReference type="NCBI Taxonomy" id="317549"/>
    <lineage>
        <taxon>Eukaryota</taxon>
        <taxon>Metazoa</taxon>
        <taxon>Cnidaria</taxon>
        <taxon>Anthozoa</taxon>
        <taxon>Octocorallia</taxon>
        <taxon>Malacalcyonacea</taxon>
        <taxon>Plexauridae</taxon>
        <taxon>Paramuricea</taxon>
    </lineage>
</organism>
<proteinExistence type="predicted"/>
<keyword evidence="3" id="KW-1185">Reference proteome</keyword>
<gene>
    <name evidence="2" type="ORF">PACLA_8A073264</name>
</gene>
<name>A0A7D9EIS7_PARCT</name>